<comment type="caution">
    <text evidence="1">The sequence shown here is derived from an EMBL/GenBank/DDBJ whole genome shotgun (WGS) entry which is preliminary data.</text>
</comment>
<dbReference type="GO" id="GO:0016787">
    <property type="term" value="F:hydrolase activity"/>
    <property type="evidence" value="ECO:0007669"/>
    <property type="project" value="UniProtKB-KW"/>
</dbReference>
<keyword evidence="2" id="KW-1185">Reference proteome</keyword>
<sequence>MTTAYHLREPNVVQGPVVFASPHSARDYPPELIRHSVLDLATLRSSEDAYVDLLVGAAPDHGAPLLLGGAPRAYVDYNRAAGELDPALIADISRGTLNPRVASGLGVIPRVVARGRAIYRGKISRAEAEHRLRTCWHPYHARLAELLEAQRLRFGQAILLDMHSMPHEAVITEARRGGQRPDIVIGDRFGASAAPEIVAAVEAAFADTGLRVARNVPFAGAYMVQAYGRPALDQHAVQIEIDRALYLDETRMAPHSGFNAFQRMMNGIVANLASIGRSQASTPPLAAE</sequence>
<keyword evidence="1" id="KW-0378">Hydrolase</keyword>
<accession>A0A7Z0HY14</accession>
<dbReference type="AlphaFoldDB" id="A0A7Z0HY14"/>
<dbReference type="EMBL" id="JACBXS010000008">
    <property type="protein sequence ID" value="NYS24401.1"/>
    <property type="molecule type" value="Genomic_DNA"/>
</dbReference>
<organism evidence="1 2">
    <name type="scientific">Rhabdonatronobacter sediminivivens</name>
    <dbReference type="NCBI Taxonomy" id="2743469"/>
    <lineage>
        <taxon>Bacteria</taxon>
        <taxon>Pseudomonadati</taxon>
        <taxon>Pseudomonadota</taxon>
        <taxon>Alphaproteobacteria</taxon>
        <taxon>Rhodobacterales</taxon>
        <taxon>Paracoccaceae</taxon>
        <taxon>Rhabdonatronobacter</taxon>
    </lineage>
</organism>
<gene>
    <name evidence="1" type="ORF">HUK65_05300</name>
</gene>
<dbReference type="Pfam" id="PF05013">
    <property type="entry name" value="FGase"/>
    <property type="match status" value="1"/>
</dbReference>
<reference evidence="1 2" key="1">
    <citation type="journal article" date="2000" name="Arch. Microbiol.">
        <title>Rhodobaca bogoriensis gen. nov. and sp. nov., an alkaliphilic purple nonsulfur bacterium from African Rift Valley soda lakes.</title>
        <authorList>
            <person name="Milford A.D."/>
            <person name="Achenbach L.A."/>
            <person name="Jung D.O."/>
            <person name="Madigan M.T."/>
        </authorList>
    </citation>
    <scope>NUCLEOTIDE SEQUENCE [LARGE SCALE GENOMIC DNA]</scope>
    <source>
        <strain evidence="1 2">2376</strain>
    </source>
</reference>
<evidence type="ECO:0000313" key="2">
    <source>
        <dbReference type="Proteomes" id="UP000529417"/>
    </source>
</evidence>
<name>A0A7Z0HY14_9RHOB</name>
<proteinExistence type="predicted"/>
<dbReference type="RefSeq" id="WP_179905107.1">
    <property type="nucleotide sequence ID" value="NZ_JACBXS010000008.1"/>
</dbReference>
<evidence type="ECO:0000313" key="1">
    <source>
        <dbReference type="EMBL" id="NYS24401.1"/>
    </source>
</evidence>
<dbReference type="InterPro" id="IPR007709">
    <property type="entry name" value="N-FG_amidohydro"/>
</dbReference>
<protein>
    <submittedName>
        <fullName evidence="1">N-formylglutamate amidohydrolase</fullName>
    </submittedName>
</protein>
<dbReference type="SUPFAM" id="SSF53187">
    <property type="entry name" value="Zn-dependent exopeptidases"/>
    <property type="match status" value="1"/>
</dbReference>
<dbReference type="Gene3D" id="3.40.630.40">
    <property type="entry name" value="Zn-dependent exopeptidases"/>
    <property type="match status" value="1"/>
</dbReference>
<dbReference type="Proteomes" id="UP000529417">
    <property type="component" value="Unassembled WGS sequence"/>
</dbReference>